<dbReference type="InterPro" id="IPR043129">
    <property type="entry name" value="ATPase_NBD"/>
</dbReference>
<dbReference type="InterPro" id="IPR005883">
    <property type="entry name" value="PilM"/>
</dbReference>
<dbReference type="RefSeq" id="WP_155586629.1">
    <property type="nucleotide sequence ID" value="NZ_WFKQ01000001.1"/>
</dbReference>
<gene>
    <name evidence="1" type="primary">pilM</name>
    <name evidence="1" type="ORF">GB996_01325</name>
</gene>
<dbReference type="AlphaFoldDB" id="A0A844LXX6"/>
<keyword evidence="2" id="KW-1185">Reference proteome</keyword>
<dbReference type="Proteomes" id="UP000442109">
    <property type="component" value="Unassembled WGS sequence"/>
</dbReference>
<comment type="caution">
    <text evidence="1">The sequence shown here is derived from an EMBL/GenBank/DDBJ whole genome shotgun (WGS) entry which is preliminary data.</text>
</comment>
<dbReference type="CDD" id="cd24049">
    <property type="entry name" value="ASKHA_NBD_PilM"/>
    <property type="match status" value="1"/>
</dbReference>
<dbReference type="PANTHER" id="PTHR32432">
    <property type="entry name" value="CELL DIVISION PROTEIN FTSA-RELATED"/>
    <property type="match status" value="1"/>
</dbReference>
<dbReference type="Gene3D" id="3.30.1490.300">
    <property type="match status" value="1"/>
</dbReference>
<organism evidence="1 2">
    <name type="scientific">Psychrobacter sanguinis</name>
    <dbReference type="NCBI Taxonomy" id="861445"/>
    <lineage>
        <taxon>Bacteria</taxon>
        <taxon>Pseudomonadati</taxon>
        <taxon>Pseudomonadota</taxon>
        <taxon>Gammaproteobacteria</taxon>
        <taxon>Moraxellales</taxon>
        <taxon>Moraxellaceae</taxon>
        <taxon>Psychrobacter</taxon>
    </lineage>
</organism>
<sequence length="391" mass="42771">MAKPQAWLGVAISNTAVTLVEICHHKGHTQLLGYAIKTLPPGEVIDNQIVDCEQMGDHIAHLVQRIGSQSKQAAIALPTSLALTKIIEMPAELTEDEIEAQIHIDADQHIPYPLSQVCLDFQIQGPADTDDSMQQVLLVATRLEHVEQQADSLTFAQLQPKVVDLESHAQICAFQLAWDNLSVHKPNNFTPNNLAPNHSFAPANTPQTVALIDIGESRTTFYSHQSGQLVYQSQQLFGGAQLTQAIVNQQGIDLSQAVIIKHDLAAYITCHQQQGSGRHKRSHKHADLTKVYTQFVADLAEHITQAFDAYAALAPAVVTEHIMLCGGSALLPDIAAMLKDQLSCEVSVANPFGQMKVSDQVDRDELYAEAPRLMSACGLALRCQMQNQAYL</sequence>
<dbReference type="PIRSF" id="PIRSF019169">
    <property type="entry name" value="PilM"/>
    <property type="match status" value="1"/>
</dbReference>
<proteinExistence type="predicted"/>
<accession>A0A844LXX6</accession>
<dbReference type="SUPFAM" id="SSF53067">
    <property type="entry name" value="Actin-like ATPase domain"/>
    <property type="match status" value="2"/>
</dbReference>
<evidence type="ECO:0000313" key="1">
    <source>
        <dbReference type="EMBL" id="MUG31434.1"/>
    </source>
</evidence>
<dbReference type="PANTHER" id="PTHR32432:SF3">
    <property type="entry name" value="ETHANOLAMINE UTILIZATION PROTEIN EUTJ"/>
    <property type="match status" value="1"/>
</dbReference>
<reference evidence="1 2" key="1">
    <citation type="journal article" date="2019" name="PLoS ONE">
        <title>Pup mortality in New Zealand sea lions (Phocarctos hookeri) at Enderby Island, Auckland Islands, 2013-18.</title>
        <authorList>
            <person name="Michael S.A."/>
            <person name="Hayman D.T.S."/>
            <person name="Gray R."/>
            <person name="Zhang J."/>
            <person name="Rogers L."/>
            <person name="Roe W.D."/>
        </authorList>
    </citation>
    <scope>NUCLEOTIDE SEQUENCE [LARGE SCALE GENOMIC DNA]</scope>
    <source>
        <strain evidence="1 2">SM868</strain>
    </source>
</reference>
<dbReference type="NCBIfam" id="TIGR01175">
    <property type="entry name" value="pilM"/>
    <property type="match status" value="1"/>
</dbReference>
<dbReference type="Gene3D" id="3.30.420.40">
    <property type="match status" value="2"/>
</dbReference>
<evidence type="ECO:0000313" key="2">
    <source>
        <dbReference type="Proteomes" id="UP000442109"/>
    </source>
</evidence>
<dbReference type="Pfam" id="PF11104">
    <property type="entry name" value="PilM_2"/>
    <property type="match status" value="1"/>
</dbReference>
<protein>
    <submittedName>
        <fullName evidence="1">Type IV pilus assembly protein PilM</fullName>
    </submittedName>
</protein>
<dbReference type="OrthoDB" id="9773403at2"/>
<dbReference type="InterPro" id="IPR050696">
    <property type="entry name" value="FtsA/MreB"/>
</dbReference>
<dbReference type="EMBL" id="WFKQ01000001">
    <property type="protein sequence ID" value="MUG31434.1"/>
    <property type="molecule type" value="Genomic_DNA"/>
</dbReference>
<name>A0A844LXX6_9GAMM</name>